<evidence type="ECO:0000256" key="9">
    <source>
        <dbReference type="ARBA" id="ARBA00023002"/>
    </source>
</evidence>
<evidence type="ECO:0000313" key="14">
    <source>
        <dbReference type="Proteomes" id="UP000694414"/>
    </source>
</evidence>
<accession>A0A8C8YEU9</accession>
<dbReference type="InterPro" id="IPR050182">
    <property type="entry name" value="Cytochrome_P450_fam2"/>
</dbReference>
<dbReference type="GO" id="GO:0005789">
    <property type="term" value="C:endoplasmic reticulum membrane"/>
    <property type="evidence" value="ECO:0007669"/>
    <property type="project" value="UniProtKB-SubCell"/>
</dbReference>
<evidence type="ECO:0000256" key="1">
    <source>
        <dbReference type="ARBA" id="ARBA00001971"/>
    </source>
</evidence>
<dbReference type="AlphaFoldDB" id="A0A8C8YEU9"/>
<dbReference type="Gene3D" id="1.10.630.10">
    <property type="entry name" value="Cytochrome P450"/>
    <property type="match status" value="1"/>
</dbReference>
<evidence type="ECO:0000256" key="7">
    <source>
        <dbReference type="ARBA" id="ARBA00022824"/>
    </source>
</evidence>
<dbReference type="GO" id="GO:0009804">
    <property type="term" value="P:coumarin metabolic process"/>
    <property type="evidence" value="ECO:0007669"/>
    <property type="project" value="TreeGrafter"/>
</dbReference>
<dbReference type="GeneTree" id="ENSGT00940000154117"/>
<name>A0A8C8YEU9_PROSS</name>
<dbReference type="InterPro" id="IPR001128">
    <property type="entry name" value="Cyt_P450"/>
</dbReference>
<dbReference type="GO" id="GO:0008392">
    <property type="term" value="F:arachidonate epoxygenase activity"/>
    <property type="evidence" value="ECO:0007669"/>
    <property type="project" value="TreeGrafter"/>
</dbReference>
<comment type="cofactor">
    <cofactor evidence="1">
        <name>heme</name>
        <dbReference type="ChEBI" id="CHEBI:30413"/>
    </cofactor>
</comment>
<dbReference type="Proteomes" id="UP000694414">
    <property type="component" value="Unplaced"/>
</dbReference>
<dbReference type="GO" id="GO:0019373">
    <property type="term" value="P:epoxygenase P450 pathway"/>
    <property type="evidence" value="ECO:0007669"/>
    <property type="project" value="TreeGrafter"/>
</dbReference>
<evidence type="ECO:0000256" key="2">
    <source>
        <dbReference type="ARBA" id="ARBA00004174"/>
    </source>
</evidence>
<dbReference type="InterPro" id="IPR036396">
    <property type="entry name" value="Cyt_P450_sf"/>
</dbReference>
<dbReference type="SUPFAM" id="SSF48264">
    <property type="entry name" value="Cytochrome P450"/>
    <property type="match status" value="1"/>
</dbReference>
<evidence type="ECO:0000256" key="10">
    <source>
        <dbReference type="ARBA" id="ARBA00023004"/>
    </source>
</evidence>
<reference evidence="13" key="1">
    <citation type="submission" date="2025-08" db="UniProtKB">
        <authorList>
            <consortium name="Ensembl"/>
        </authorList>
    </citation>
    <scope>IDENTIFICATION</scope>
</reference>
<dbReference type="InterPro" id="IPR002401">
    <property type="entry name" value="Cyt_P450_E_grp-I"/>
</dbReference>
<dbReference type="PRINTS" id="PR00463">
    <property type="entry name" value="EP450I"/>
</dbReference>
<sequence>ISERYGPVFTIHLGPRRVVVLCGYDAVKEALVDQAEEFSGRGKQATFDWLFKGYGVVFSNGKRAKQLRCFWITMLQDFSVGKRGIEECIQEEVGFLVEAFRGTHGAIIDPTFFLSQAFCNVISTIVFGDCFDYENKELLSLLHMMMGSLEFTVLPLTAVLPFPSSLPNPQLYEMFYSVMKHLPGPRQQAFKELKGLEDFIAKKVEHNQRTLDPNSPRDFIYAFLIRMQQEQKNPNTEFYMKNLVLTTLNLFFAGTETVSTTLRYGFLLLMKHPDVEGKARGGGK</sequence>
<evidence type="ECO:0000256" key="11">
    <source>
        <dbReference type="ARBA" id="ARBA00023033"/>
    </source>
</evidence>
<keyword evidence="11" id="KW-0503">Monooxygenase</keyword>
<proteinExistence type="inferred from homology"/>
<dbReference type="PANTHER" id="PTHR24300:SF180">
    <property type="entry name" value="CYTOCHROME P450 2A6"/>
    <property type="match status" value="1"/>
</dbReference>
<evidence type="ECO:0000256" key="3">
    <source>
        <dbReference type="ARBA" id="ARBA00004406"/>
    </source>
</evidence>
<dbReference type="GO" id="GO:0020037">
    <property type="term" value="F:heme binding"/>
    <property type="evidence" value="ECO:0007669"/>
    <property type="project" value="InterPro"/>
</dbReference>
<keyword evidence="5" id="KW-0349">Heme</keyword>
<protein>
    <submittedName>
        <fullName evidence="13">Uncharacterized protein</fullName>
    </submittedName>
</protein>
<evidence type="ECO:0000256" key="4">
    <source>
        <dbReference type="ARBA" id="ARBA00010617"/>
    </source>
</evidence>
<reference evidence="13" key="2">
    <citation type="submission" date="2025-09" db="UniProtKB">
        <authorList>
            <consortium name="Ensembl"/>
        </authorList>
    </citation>
    <scope>IDENTIFICATION</scope>
</reference>
<keyword evidence="10" id="KW-0408">Iron</keyword>
<dbReference type="Ensembl" id="ENSPSMT00000003317.1">
    <property type="protein sequence ID" value="ENSPSMP00000002764.1"/>
    <property type="gene ID" value="ENSPSMG00000002204.1"/>
</dbReference>
<dbReference type="GO" id="GO:0005506">
    <property type="term" value="F:iron ion binding"/>
    <property type="evidence" value="ECO:0007669"/>
    <property type="project" value="InterPro"/>
</dbReference>
<dbReference type="GO" id="GO:0016712">
    <property type="term" value="F:oxidoreductase activity, acting on paired donors, with incorporation or reduction of molecular oxygen, reduced flavin or flavoprotein as one donor, and incorporation of one atom of oxygen"/>
    <property type="evidence" value="ECO:0007669"/>
    <property type="project" value="TreeGrafter"/>
</dbReference>
<evidence type="ECO:0000256" key="8">
    <source>
        <dbReference type="ARBA" id="ARBA00022848"/>
    </source>
</evidence>
<comment type="similarity">
    <text evidence="4">Belongs to the cytochrome P450 family.</text>
</comment>
<keyword evidence="9" id="KW-0560">Oxidoreductase</keyword>
<organism evidence="13 14">
    <name type="scientific">Prolemur simus</name>
    <name type="common">Greater bamboo lemur</name>
    <name type="synonym">Hapalemur simus</name>
    <dbReference type="NCBI Taxonomy" id="1328070"/>
    <lineage>
        <taxon>Eukaryota</taxon>
        <taxon>Metazoa</taxon>
        <taxon>Chordata</taxon>
        <taxon>Craniata</taxon>
        <taxon>Vertebrata</taxon>
        <taxon>Euteleostomi</taxon>
        <taxon>Mammalia</taxon>
        <taxon>Eutheria</taxon>
        <taxon>Euarchontoglires</taxon>
        <taxon>Primates</taxon>
        <taxon>Strepsirrhini</taxon>
        <taxon>Lemuriformes</taxon>
        <taxon>Lemuridae</taxon>
        <taxon>Prolemur</taxon>
    </lineage>
</organism>
<evidence type="ECO:0000313" key="13">
    <source>
        <dbReference type="Ensembl" id="ENSPSMP00000002764.1"/>
    </source>
</evidence>
<evidence type="ECO:0000256" key="5">
    <source>
        <dbReference type="ARBA" id="ARBA00022617"/>
    </source>
</evidence>
<keyword evidence="14" id="KW-1185">Reference proteome</keyword>
<dbReference type="Pfam" id="PF00067">
    <property type="entry name" value="p450"/>
    <property type="match status" value="1"/>
</dbReference>
<dbReference type="FunFam" id="1.10.630.10:FF:000238">
    <property type="entry name" value="Cytochrome P450 2A6"/>
    <property type="match status" value="1"/>
</dbReference>
<keyword evidence="6" id="KW-0479">Metal-binding</keyword>
<comment type="subcellular location">
    <subcellularLocation>
        <location evidence="3">Endoplasmic reticulum membrane</location>
        <topology evidence="3">Peripheral membrane protein</topology>
    </subcellularLocation>
    <subcellularLocation>
        <location evidence="2">Microsome membrane</location>
        <topology evidence="2">Peripheral membrane protein</topology>
    </subcellularLocation>
</comment>
<evidence type="ECO:0000256" key="12">
    <source>
        <dbReference type="ARBA" id="ARBA00023136"/>
    </source>
</evidence>
<keyword evidence="8" id="KW-0492">Microsome</keyword>
<keyword evidence="12" id="KW-0472">Membrane</keyword>
<keyword evidence="7" id="KW-0256">Endoplasmic reticulum</keyword>
<dbReference type="PANTHER" id="PTHR24300">
    <property type="entry name" value="CYTOCHROME P450 508A4-RELATED"/>
    <property type="match status" value="1"/>
</dbReference>
<evidence type="ECO:0000256" key="6">
    <source>
        <dbReference type="ARBA" id="ARBA00022723"/>
    </source>
</evidence>
<dbReference type="GO" id="GO:0006805">
    <property type="term" value="P:xenobiotic metabolic process"/>
    <property type="evidence" value="ECO:0007669"/>
    <property type="project" value="TreeGrafter"/>
</dbReference>